<dbReference type="Gene3D" id="3.20.20.140">
    <property type="entry name" value="Metal-dependent hydrolases"/>
    <property type="match status" value="1"/>
</dbReference>
<dbReference type="PANTHER" id="PTHR15140:SF37">
    <property type="entry name" value="UBIQUITIN-LIKE DOMAIN-CONTAINING PROTEIN"/>
    <property type="match status" value="1"/>
</dbReference>
<dbReference type="InterPro" id="IPR058922">
    <property type="entry name" value="WHD_DRP"/>
</dbReference>
<dbReference type="Proteomes" id="UP001604336">
    <property type="component" value="Unassembled WGS sequence"/>
</dbReference>
<feature type="domain" description="Disease resistance R13L4/SHOC-2-like LRR" evidence="10">
    <location>
        <begin position="155"/>
        <end position="341"/>
    </location>
</feature>
<evidence type="ECO:0000313" key="11">
    <source>
        <dbReference type="EMBL" id="KAL2491468.1"/>
    </source>
</evidence>
<evidence type="ECO:0000256" key="4">
    <source>
        <dbReference type="ARBA" id="ARBA00022737"/>
    </source>
</evidence>
<dbReference type="Pfam" id="PF23559">
    <property type="entry name" value="WHD_DRP"/>
    <property type="match status" value="1"/>
</dbReference>
<sequence length="575" mass="66529">MYVKQNVNSAVIGTDDQFMKILLLSYNDLPHHLRACFLYMAVFPEDYKIRKSELTKLWVAVGFIKPDRSKSLEAVAEKYVEDLLDRNMILVYERSYTGKIKICSIHDLMRDLCVRKAQEENFLHLYDGRVTYNQRRVSFHSDIYGLHLEDIYVSHVRSLLLITGWNLINEETSFTRSFLLLRVLDALRIRFYEFPVEIVELVNLRFIVLKCIKTCQLPASISNLFNLQTLIIYSRDTVKLPSDIWKMPRLRHIWTWKCFLAYPSAAGNGGKIALLENLRTLKGVIDFKFTKKVLQMIPNLKKLKIGFGYSSAELSSFSINKFIHLHQLEYLNCFFQFDSNDPLLVSNPFLVKSDRDYPLLENIHFPPTFKRLTLSWKHMAIIGSLPNLEVLNLKRFTFDGSVWEPNEGNFLQLKVLLLYETDVEHLKADETNFPSLQHLIFGDCKQLVEIPSAIGDTSTLHVIELYKCRSSAVNSVKLIQDEQRDLGNDNLQIIHDSDMLEIDYRDKFRYGQALVSAVTSGSKIFFIVTDSAPHERTNKECPCRCARIYNALVALSANAKVFEEVISVEISCFIL</sequence>
<dbReference type="GO" id="GO:0006952">
    <property type="term" value="P:defense response"/>
    <property type="evidence" value="ECO:0007669"/>
    <property type="project" value="UniProtKB-KW"/>
</dbReference>
<dbReference type="PANTHER" id="PTHR15140">
    <property type="entry name" value="TUBULIN-SPECIFIC CHAPERONE E"/>
    <property type="match status" value="1"/>
</dbReference>
<keyword evidence="2" id="KW-0433">Leucine-rich repeat</keyword>
<evidence type="ECO:0000313" key="12">
    <source>
        <dbReference type="Proteomes" id="UP001604336"/>
    </source>
</evidence>
<name>A0ABD1RUR4_9LAMI</name>
<keyword evidence="4" id="KW-0677">Repeat</keyword>
<dbReference type="InterPro" id="IPR032466">
    <property type="entry name" value="Metal_Hydrolase"/>
</dbReference>
<accession>A0ABD1RUR4</accession>
<evidence type="ECO:0000256" key="7">
    <source>
        <dbReference type="ARBA" id="ARBA00022821"/>
    </source>
</evidence>
<evidence type="ECO:0000256" key="5">
    <source>
        <dbReference type="ARBA" id="ARBA00022741"/>
    </source>
</evidence>
<comment type="caution">
    <text evidence="11">The sequence shown here is derived from an EMBL/GenBank/DDBJ whole genome shotgun (WGS) entry which is preliminary data.</text>
</comment>
<dbReference type="GO" id="GO:0005524">
    <property type="term" value="F:ATP binding"/>
    <property type="evidence" value="ECO:0007669"/>
    <property type="project" value="UniProtKB-KW"/>
</dbReference>
<evidence type="ECO:0000256" key="3">
    <source>
        <dbReference type="ARBA" id="ARBA00022723"/>
    </source>
</evidence>
<dbReference type="GO" id="GO:0016787">
    <property type="term" value="F:hydrolase activity"/>
    <property type="evidence" value="ECO:0007669"/>
    <property type="project" value="UniProtKB-KW"/>
</dbReference>
<evidence type="ECO:0000256" key="2">
    <source>
        <dbReference type="ARBA" id="ARBA00022614"/>
    </source>
</evidence>
<keyword evidence="3" id="KW-0479">Metal-binding</keyword>
<proteinExistence type="inferred from homology"/>
<dbReference type="Gene3D" id="1.10.10.10">
    <property type="entry name" value="Winged helix-like DNA-binding domain superfamily/Winged helix DNA-binding domain"/>
    <property type="match status" value="1"/>
</dbReference>
<evidence type="ECO:0000256" key="6">
    <source>
        <dbReference type="ARBA" id="ARBA00022801"/>
    </source>
</evidence>
<protein>
    <submittedName>
        <fullName evidence="11">Disease resistance RPP13-like protein 3</fullName>
    </submittedName>
</protein>
<keyword evidence="8" id="KW-0067">ATP-binding</keyword>
<keyword evidence="6" id="KW-0378">Hydrolase</keyword>
<dbReference type="EMBL" id="JBFOLK010000008">
    <property type="protein sequence ID" value="KAL2491468.1"/>
    <property type="molecule type" value="Genomic_DNA"/>
</dbReference>
<keyword evidence="12" id="KW-1185">Reference proteome</keyword>
<dbReference type="InterPro" id="IPR036388">
    <property type="entry name" value="WH-like_DNA-bd_sf"/>
</dbReference>
<evidence type="ECO:0000256" key="1">
    <source>
        <dbReference type="ARBA" id="ARBA00008894"/>
    </source>
</evidence>
<reference evidence="12" key="1">
    <citation type="submission" date="2024-07" db="EMBL/GenBank/DDBJ databases">
        <title>Two chromosome-level genome assemblies of Korean endemic species Abeliophyllum distichum and Forsythia ovata (Oleaceae).</title>
        <authorList>
            <person name="Jang H."/>
        </authorList>
    </citation>
    <scope>NUCLEOTIDE SEQUENCE [LARGE SCALE GENOMIC DNA]</scope>
</reference>
<dbReference type="InterPro" id="IPR002195">
    <property type="entry name" value="Dihydroorotase_CS"/>
</dbReference>
<evidence type="ECO:0000259" key="10">
    <source>
        <dbReference type="Pfam" id="PF23598"/>
    </source>
</evidence>
<dbReference type="InterPro" id="IPR055414">
    <property type="entry name" value="LRR_R13L4/SHOC2-like"/>
</dbReference>
<dbReference type="SUPFAM" id="SSF52058">
    <property type="entry name" value="L domain-like"/>
    <property type="match status" value="1"/>
</dbReference>
<dbReference type="GO" id="GO:0046872">
    <property type="term" value="F:metal ion binding"/>
    <property type="evidence" value="ECO:0007669"/>
    <property type="project" value="UniProtKB-KW"/>
</dbReference>
<dbReference type="Gene3D" id="3.80.10.10">
    <property type="entry name" value="Ribonuclease Inhibitor"/>
    <property type="match status" value="1"/>
</dbReference>
<comment type="similarity">
    <text evidence="1">Belongs to the disease resistance NB-LRR family.</text>
</comment>
<keyword evidence="5" id="KW-0547">Nucleotide-binding</keyword>
<dbReference type="Pfam" id="PF23598">
    <property type="entry name" value="LRR_14"/>
    <property type="match status" value="1"/>
</dbReference>
<evidence type="ECO:0000259" key="9">
    <source>
        <dbReference type="Pfam" id="PF23559"/>
    </source>
</evidence>
<dbReference type="FunFam" id="1.10.10.10:FF:000322">
    <property type="entry name" value="Probable disease resistance protein At1g63360"/>
    <property type="match status" value="1"/>
</dbReference>
<evidence type="ECO:0000256" key="8">
    <source>
        <dbReference type="ARBA" id="ARBA00022840"/>
    </source>
</evidence>
<dbReference type="SUPFAM" id="SSF51556">
    <property type="entry name" value="Metallo-dependent hydrolases"/>
    <property type="match status" value="1"/>
</dbReference>
<dbReference type="PROSITE" id="PS00483">
    <property type="entry name" value="DIHYDROOROTASE_2"/>
    <property type="match status" value="1"/>
</dbReference>
<gene>
    <name evidence="11" type="ORF">Adt_27096</name>
</gene>
<organism evidence="11 12">
    <name type="scientific">Abeliophyllum distichum</name>
    <dbReference type="NCBI Taxonomy" id="126358"/>
    <lineage>
        <taxon>Eukaryota</taxon>
        <taxon>Viridiplantae</taxon>
        <taxon>Streptophyta</taxon>
        <taxon>Embryophyta</taxon>
        <taxon>Tracheophyta</taxon>
        <taxon>Spermatophyta</taxon>
        <taxon>Magnoliopsida</taxon>
        <taxon>eudicotyledons</taxon>
        <taxon>Gunneridae</taxon>
        <taxon>Pentapetalae</taxon>
        <taxon>asterids</taxon>
        <taxon>lamiids</taxon>
        <taxon>Lamiales</taxon>
        <taxon>Oleaceae</taxon>
        <taxon>Forsythieae</taxon>
        <taxon>Abeliophyllum</taxon>
    </lineage>
</organism>
<keyword evidence="7" id="KW-0611">Plant defense</keyword>
<dbReference type="InterPro" id="IPR032675">
    <property type="entry name" value="LRR_dom_sf"/>
</dbReference>
<dbReference type="AlphaFoldDB" id="A0ABD1RUR4"/>
<feature type="domain" description="Disease resistance protein winged helix" evidence="9">
    <location>
        <begin position="42"/>
        <end position="113"/>
    </location>
</feature>